<protein>
    <submittedName>
        <fullName evidence="1">Uncharacterized protein</fullName>
    </submittedName>
</protein>
<accession>A0A238K0R1</accession>
<organism evidence="1 2">
    <name type="scientific">Pelagimonas varians</name>
    <dbReference type="NCBI Taxonomy" id="696760"/>
    <lineage>
        <taxon>Bacteria</taxon>
        <taxon>Pseudomonadati</taxon>
        <taxon>Pseudomonadota</taxon>
        <taxon>Alphaproteobacteria</taxon>
        <taxon>Rhodobacterales</taxon>
        <taxon>Roseobacteraceae</taxon>
        <taxon>Pelagimonas</taxon>
    </lineage>
</organism>
<dbReference type="Proteomes" id="UP000220836">
    <property type="component" value="Unassembled WGS sequence"/>
</dbReference>
<dbReference type="AlphaFoldDB" id="A0A238K0R1"/>
<reference evidence="1 2" key="1">
    <citation type="submission" date="2017-05" db="EMBL/GenBank/DDBJ databases">
        <authorList>
            <person name="Song R."/>
            <person name="Chenine A.L."/>
            <person name="Ruprecht R.M."/>
        </authorList>
    </citation>
    <scope>NUCLEOTIDE SEQUENCE [LARGE SCALE GENOMIC DNA]</scope>
    <source>
        <strain evidence="1 2">CECT 8663</strain>
    </source>
</reference>
<gene>
    <name evidence="1" type="ORF">PEV8663_00565</name>
</gene>
<evidence type="ECO:0000313" key="1">
    <source>
        <dbReference type="EMBL" id="SMX35702.1"/>
    </source>
</evidence>
<dbReference type="RefSeq" id="WP_097803117.1">
    <property type="nucleotide sequence ID" value="NZ_FXYH01000002.1"/>
</dbReference>
<evidence type="ECO:0000313" key="2">
    <source>
        <dbReference type="Proteomes" id="UP000220836"/>
    </source>
</evidence>
<proteinExistence type="predicted"/>
<name>A0A238K0R1_9RHOB</name>
<sequence>MSAVRQRPHPARLMISGRQSAKTLQHYVASCAVLVLQGGGLVACRDCLAVLAASYACLDRPNAGTLRILAAPVLRVCRAAGDQNEDEFALARHDLRLALAVYFAGELVI</sequence>
<keyword evidence="2" id="KW-1185">Reference proteome</keyword>
<dbReference type="EMBL" id="FXYH01000002">
    <property type="protein sequence ID" value="SMX35702.1"/>
    <property type="molecule type" value="Genomic_DNA"/>
</dbReference>